<dbReference type="Pfam" id="PF00874">
    <property type="entry name" value="PRD"/>
    <property type="match status" value="2"/>
</dbReference>
<dbReference type="SUPFAM" id="SSF63520">
    <property type="entry name" value="PTS-regulatory domain, PRD"/>
    <property type="match status" value="2"/>
</dbReference>
<dbReference type="GeneID" id="33896151"/>
<organism evidence="3 4">
    <name type="scientific">Bacillus cytotoxicus</name>
    <dbReference type="NCBI Taxonomy" id="580165"/>
    <lineage>
        <taxon>Bacteria</taxon>
        <taxon>Bacillati</taxon>
        <taxon>Bacillota</taxon>
        <taxon>Bacilli</taxon>
        <taxon>Bacillales</taxon>
        <taxon>Bacillaceae</taxon>
        <taxon>Bacillus</taxon>
        <taxon>Bacillus cereus group</taxon>
    </lineage>
</organism>
<feature type="domain" description="PRD" evidence="2">
    <location>
        <begin position="171"/>
        <end position="280"/>
    </location>
</feature>
<protein>
    <submittedName>
        <fullName evidence="3">Bgl operon transcriptional antiterminator</fullName>
    </submittedName>
</protein>
<dbReference type="InterPro" id="IPR036650">
    <property type="entry name" value="CAT_RNA-bd_dom_sf"/>
</dbReference>
<dbReference type="InterPro" id="IPR004341">
    <property type="entry name" value="CAT_RNA-bd_dom"/>
</dbReference>
<dbReference type="NCBIfam" id="NF046042">
    <property type="entry name" value="LicT"/>
    <property type="match status" value="1"/>
</dbReference>
<proteinExistence type="predicted"/>
<name>A0AAX2CD91_9BACI</name>
<reference evidence="3 4" key="1">
    <citation type="submission" date="2016-08" db="EMBL/GenBank/DDBJ databases">
        <authorList>
            <person name="Loux V."/>
            <person name="Rue O."/>
        </authorList>
    </citation>
    <scope>NUCLEOTIDE SEQUENCE [LARGE SCALE GENOMIC DNA]</scope>
    <source>
        <strain evidence="3 4">AFSSA_08CEB44bac</strain>
    </source>
</reference>
<evidence type="ECO:0000313" key="3">
    <source>
        <dbReference type="EMBL" id="SCL86056.1"/>
    </source>
</evidence>
<accession>A0AAX2CD91</accession>
<feature type="domain" description="PRD" evidence="2">
    <location>
        <begin position="65"/>
        <end position="170"/>
    </location>
</feature>
<gene>
    <name evidence="3" type="ORF">BCB44BAC_00880</name>
</gene>
<evidence type="ECO:0000259" key="2">
    <source>
        <dbReference type="PROSITE" id="PS51372"/>
    </source>
</evidence>
<comment type="caution">
    <text evidence="3">The sequence shown here is derived from an EMBL/GenBank/DDBJ whole genome shotgun (WGS) entry which is preliminary data.</text>
</comment>
<keyword evidence="1" id="KW-0677">Repeat</keyword>
<dbReference type="EMBL" id="FMIK01000017">
    <property type="protein sequence ID" value="SCL86056.1"/>
    <property type="molecule type" value="Genomic_DNA"/>
</dbReference>
<evidence type="ECO:0000313" key="4">
    <source>
        <dbReference type="Proteomes" id="UP000242164"/>
    </source>
</evidence>
<dbReference type="InterPro" id="IPR036634">
    <property type="entry name" value="PRD_sf"/>
</dbReference>
<dbReference type="SUPFAM" id="SSF50151">
    <property type="entry name" value="SacY-like RNA-binding domain"/>
    <property type="match status" value="1"/>
</dbReference>
<dbReference type="PANTHER" id="PTHR30185:SF15">
    <property type="entry name" value="CRYPTIC BETA-GLUCOSIDE BGL OPERON ANTITERMINATOR"/>
    <property type="match status" value="1"/>
</dbReference>
<dbReference type="Gene3D" id="1.10.1790.10">
    <property type="entry name" value="PRD domain"/>
    <property type="match status" value="2"/>
</dbReference>
<dbReference type="RefSeq" id="WP_011983875.1">
    <property type="nucleotide sequence ID" value="NZ_CP024096.1"/>
</dbReference>
<dbReference type="Gene3D" id="2.30.24.10">
    <property type="entry name" value="CAT RNA-binding domain"/>
    <property type="match status" value="1"/>
</dbReference>
<dbReference type="Pfam" id="PF03123">
    <property type="entry name" value="CAT_RBD"/>
    <property type="match status" value="1"/>
</dbReference>
<dbReference type="Proteomes" id="UP000242164">
    <property type="component" value="Unassembled WGS sequence"/>
</dbReference>
<dbReference type="SMART" id="SM01061">
    <property type="entry name" value="CAT_RBD"/>
    <property type="match status" value="1"/>
</dbReference>
<sequence>MKIHKILNNNVVCTIKENNSEIILMGRGLGFQKKVGDTIDESKIEKTFVLETKEVSEKLATLLTEIPVEHLEVTEQIVQLAKTILPSRLSEYIYLTLTDHLSFVFTRHKEGIELKNALLWEIKKFYQTEFEIGLRALEIIEKETGIRLSEDEAGSIALHLVNAQQGEPEMQQTVTMTKIVQDILNIVKYHYKMDLDENSFNYSRFVTHLRYFAQRLLQHESSSNEDDFLFEQVKQKYNEAYRCTEKIEEYLRSRHNTLLSKDEKMYVTLHIHRVTKRESI</sequence>
<dbReference type="InterPro" id="IPR011608">
    <property type="entry name" value="PRD"/>
</dbReference>
<dbReference type="AlphaFoldDB" id="A0AAX2CD91"/>
<dbReference type="GO" id="GO:0006355">
    <property type="term" value="P:regulation of DNA-templated transcription"/>
    <property type="evidence" value="ECO:0007669"/>
    <property type="project" value="InterPro"/>
</dbReference>
<evidence type="ECO:0000256" key="1">
    <source>
        <dbReference type="ARBA" id="ARBA00022737"/>
    </source>
</evidence>
<dbReference type="InterPro" id="IPR050661">
    <property type="entry name" value="BglG_antiterminators"/>
</dbReference>
<dbReference type="GO" id="GO:0003723">
    <property type="term" value="F:RNA binding"/>
    <property type="evidence" value="ECO:0007669"/>
    <property type="project" value="InterPro"/>
</dbReference>
<dbReference type="PANTHER" id="PTHR30185">
    <property type="entry name" value="CRYPTIC BETA-GLUCOSIDE BGL OPERON ANTITERMINATOR"/>
    <property type="match status" value="1"/>
</dbReference>
<dbReference type="PROSITE" id="PS51372">
    <property type="entry name" value="PRD_2"/>
    <property type="match status" value="2"/>
</dbReference>